<evidence type="ECO:0000259" key="3">
    <source>
        <dbReference type="PROSITE" id="PS50158"/>
    </source>
</evidence>
<dbReference type="SUPFAM" id="SSF57756">
    <property type="entry name" value="Retrovirus zinc finger-like domains"/>
    <property type="match status" value="1"/>
</dbReference>
<dbReference type="InterPro" id="IPR001878">
    <property type="entry name" value="Znf_CCHC"/>
</dbReference>
<organism evidence="4 5">
    <name type="scientific">Macrosiphum euphorbiae</name>
    <name type="common">potato aphid</name>
    <dbReference type="NCBI Taxonomy" id="13131"/>
    <lineage>
        <taxon>Eukaryota</taxon>
        <taxon>Metazoa</taxon>
        <taxon>Ecdysozoa</taxon>
        <taxon>Arthropoda</taxon>
        <taxon>Hexapoda</taxon>
        <taxon>Insecta</taxon>
        <taxon>Pterygota</taxon>
        <taxon>Neoptera</taxon>
        <taxon>Paraneoptera</taxon>
        <taxon>Hemiptera</taxon>
        <taxon>Sternorrhyncha</taxon>
        <taxon>Aphidomorpha</taxon>
        <taxon>Aphidoidea</taxon>
        <taxon>Aphididae</taxon>
        <taxon>Macrosiphini</taxon>
        <taxon>Macrosiphum</taxon>
    </lineage>
</organism>
<dbReference type="PROSITE" id="PS50158">
    <property type="entry name" value="ZF_CCHC"/>
    <property type="match status" value="1"/>
</dbReference>
<evidence type="ECO:0000256" key="1">
    <source>
        <dbReference type="PROSITE-ProRule" id="PRU00047"/>
    </source>
</evidence>
<evidence type="ECO:0000313" key="4">
    <source>
        <dbReference type="EMBL" id="CAI6362770.1"/>
    </source>
</evidence>
<dbReference type="SMART" id="SM00343">
    <property type="entry name" value="ZnF_C2HC"/>
    <property type="match status" value="2"/>
</dbReference>
<gene>
    <name evidence="4" type="ORF">MEUPH1_LOCUS17809</name>
</gene>
<dbReference type="Proteomes" id="UP001160148">
    <property type="component" value="Unassembled WGS sequence"/>
</dbReference>
<dbReference type="GO" id="GO:0003676">
    <property type="term" value="F:nucleic acid binding"/>
    <property type="evidence" value="ECO:0007669"/>
    <property type="project" value="InterPro"/>
</dbReference>
<accession>A0AAV0X3I6</accession>
<sequence>MPNSDMESPPSQPATVTLEYLEGKDSGLFRMLKAEAESLKEMAKRTQVKGLKESVDQVINIIGSIESNNAEMRVMRSQAVGSKVMVVDAKKVVTILTQNLSAVVNESNKTVLDAISRVGTRTSGGNEAGEYDRPGDTDSAEVKAAVANLQTLLEAQSAKMDEMAERGKQTAWTDVVRSKGKKDKGDKTDVQLTERVPSRRRGARPPAILVDVSNEDFPELAKKIRSGACRDVIGNRVVGMRQAKSGGLLIEVRGNPEEVSAVRAEIARSAGAEIGVRTLQQRELVEIRDLDQWSDGPEVLEAITSATGCDPSTIRLVRMRKRFGGAQLALVSAPKEVTQVIVSQGRLRVGMVSCSVRHCDAKVRCFKCLAYGHEAKSCQGPDRTECCRRCGETGHKAANCSATDQAANVFAEVLQASKSMPSAGSYRSSGATEDKCTPK</sequence>
<reference evidence="4 5" key="1">
    <citation type="submission" date="2023-01" db="EMBL/GenBank/DDBJ databases">
        <authorList>
            <person name="Whitehead M."/>
        </authorList>
    </citation>
    <scope>NUCLEOTIDE SEQUENCE [LARGE SCALE GENOMIC DNA]</scope>
</reference>
<dbReference type="AlphaFoldDB" id="A0AAV0X3I6"/>
<proteinExistence type="predicted"/>
<name>A0AAV0X3I6_9HEMI</name>
<evidence type="ECO:0000256" key="2">
    <source>
        <dbReference type="SAM" id="MobiDB-lite"/>
    </source>
</evidence>
<dbReference type="GO" id="GO:0008270">
    <property type="term" value="F:zinc ion binding"/>
    <property type="evidence" value="ECO:0007669"/>
    <property type="project" value="UniProtKB-KW"/>
</dbReference>
<dbReference type="Gene3D" id="4.10.60.10">
    <property type="entry name" value="Zinc finger, CCHC-type"/>
    <property type="match status" value="1"/>
</dbReference>
<evidence type="ECO:0000313" key="5">
    <source>
        <dbReference type="Proteomes" id="UP001160148"/>
    </source>
</evidence>
<keyword evidence="1" id="KW-0863">Zinc-finger</keyword>
<keyword evidence="5" id="KW-1185">Reference proteome</keyword>
<feature type="region of interest" description="Disordered" evidence="2">
    <location>
        <begin position="170"/>
        <end position="191"/>
    </location>
</feature>
<comment type="caution">
    <text evidence="4">The sequence shown here is derived from an EMBL/GenBank/DDBJ whole genome shotgun (WGS) entry which is preliminary data.</text>
</comment>
<dbReference type="EMBL" id="CARXXK010000003">
    <property type="protein sequence ID" value="CAI6362770.1"/>
    <property type="molecule type" value="Genomic_DNA"/>
</dbReference>
<dbReference type="InterPro" id="IPR036875">
    <property type="entry name" value="Znf_CCHC_sf"/>
</dbReference>
<protein>
    <recommendedName>
        <fullName evidence="3">CCHC-type domain-containing protein</fullName>
    </recommendedName>
</protein>
<feature type="compositionally biased region" description="Polar residues" evidence="2">
    <location>
        <begin position="420"/>
        <end position="431"/>
    </location>
</feature>
<keyword evidence="1" id="KW-0862">Zinc</keyword>
<keyword evidence="1" id="KW-0479">Metal-binding</keyword>
<feature type="domain" description="CCHC-type" evidence="3">
    <location>
        <begin position="387"/>
        <end position="400"/>
    </location>
</feature>
<feature type="region of interest" description="Disordered" evidence="2">
    <location>
        <begin position="420"/>
        <end position="439"/>
    </location>
</feature>